<keyword evidence="2 5" id="KW-0238">DNA-binding</keyword>
<evidence type="ECO:0000256" key="2">
    <source>
        <dbReference type="ARBA" id="ARBA00023125"/>
    </source>
</evidence>
<gene>
    <name evidence="5" type="primary">whiA</name>
    <name evidence="5" type="ORF">FXF47_09320</name>
</gene>
<accession>A0A5D0MG18</accession>
<dbReference type="GO" id="GO:0003677">
    <property type="term" value="F:DNA binding"/>
    <property type="evidence" value="ECO:0007669"/>
    <property type="project" value="UniProtKB-KW"/>
</dbReference>
<keyword evidence="6" id="KW-1185">Reference proteome</keyword>
<evidence type="ECO:0000313" key="6">
    <source>
        <dbReference type="Proteomes" id="UP000324143"/>
    </source>
</evidence>
<dbReference type="PANTHER" id="PTHR37307:SF1">
    <property type="entry name" value="CELL DIVISION PROTEIN WHIA-RELATED"/>
    <property type="match status" value="1"/>
</dbReference>
<dbReference type="PANTHER" id="PTHR37307">
    <property type="entry name" value="CELL DIVISION PROTEIN WHIA-RELATED"/>
    <property type="match status" value="1"/>
</dbReference>
<organism evidence="5 6">
    <name type="scientific">Candidatus Mcinerneyibacterium aminivorans</name>
    <dbReference type="NCBI Taxonomy" id="2703815"/>
    <lineage>
        <taxon>Bacteria</taxon>
        <taxon>Candidatus Macinerneyibacteriota</taxon>
        <taxon>Candidatus Mcinerneyibacteria</taxon>
        <taxon>Candidatus Mcinerneyibacteriales</taxon>
        <taxon>Candidatus Mcinerneyibacteriaceae</taxon>
        <taxon>Candidatus Mcinerneyibacterium</taxon>
    </lineage>
</organism>
<reference evidence="5" key="1">
    <citation type="submission" date="2019-08" db="EMBL/GenBank/DDBJ databases">
        <title>Genomic characterization of a novel candidate phylum (ARYD3) from a high temperature, high salinity tertiary oil reservoir in north central Oklahoma, USA.</title>
        <authorList>
            <person name="Youssef N.H."/>
            <person name="Yadav A."/>
            <person name="Elshahed M.S."/>
        </authorList>
    </citation>
    <scope>NUCLEOTIDE SEQUENCE [LARGE SCALE GENOMIC DNA]</scope>
    <source>
        <strain evidence="5">ARYD3</strain>
    </source>
</reference>
<dbReference type="GO" id="GO:0051301">
    <property type="term" value="P:cell division"/>
    <property type="evidence" value="ECO:0007669"/>
    <property type="project" value="UniProtKB-KW"/>
</dbReference>
<dbReference type="InterPro" id="IPR027434">
    <property type="entry name" value="Homing_endonucl"/>
</dbReference>
<sequence>MKKNKLLKEELKNYQPENRCCMLTALKVSFRLYGNLHLKKNKYVLEFRKNRLPLLRRIVKLFQVVFKKKYKREISYNNKEYWVFIEVDKKMLSMLDIYSSNDEFLPDLKLENFCCKKSFAKELILYKGYLFDFHDSYQMEIRVKGNFKNKLSDILKDFNIKEYEYNNRIFVKGFKNLKKLFFLLGLKDSLKNMVEFSSYRQDKDKSVRLTNYSMANLTRQVNSFEKYKKIIEKIDRKMGVSNLPEKLEEIARLRMQNPDASYAELGEKLSAPITKGGVQKRLKKIEDIYEEIGG</sequence>
<feature type="domain" description="Sporulation regulator WhiA C-terminal" evidence="4">
    <location>
        <begin position="208"/>
        <end position="289"/>
    </location>
</feature>
<evidence type="ECO:0000259" key="4">
    <source>
        <dbReference type="Pfam" id="PF02650"/>
    </source>
</evidence>
<keyword evidence="3" id="KW-0131">Cell cycle</keyword>
<evidence type="ECO:0000256" key="3">
    <source>
        <dbReference type="ARBA" id="ARBA00023306"/>
    </source>
</evidence>
<comment type="caution">
    <text evidence="5">The sequence shown here is derived from an EMBL/GenBank/DDBJ whole genome shotgun (WGS) entry which is preliminary data.</text>
</comment>
<proteinExistence type="predicted"/>
<dbReference type="InterPro" id="IPR003802">
    <property type="entry name" value="Sporulation_regulator_WhiA"/>
</dbReference>
<dbReference type="GO" id="GO:0043937">
    <property type="term" value="P:regulation of sporulation"/>
    <property type="evidence" value="ECO:0007669"/>
    <property type="project" value="InterPro"/>
</dbReference>
<dbReference type="Pfam" id="PF02650">
    <property type="entry name" value="HTH_WhiA"/>
    <property type="match status" value="1"/>
</dbReference>
<dbReference type="AlphaFoldDB" id="A0A5D0MG18"/>
<evidence type="ECO:0000313" key="5">
    <source>
        <dbReference type="EMBL" id="TYB30421.1"/>
    </source>
</evidence>
<keyword evidence="1" id="KW-0132">Cell division</keyword>
<dbReference type="NCBIfam" id="TIGR00647">
    <property type="entry name" value="DNA_bind_WhiA"/>
    <property type="match status" value="1"/>
</dbReference>
<dbReference type="InterPro" id="IPR023054">
    <property type="entry name" value="Sporulation_regulator_WhiA_C"/>
</dbReference>
<dbReference type="Gene3D" id="3.10.28.10">
    <property type="entry name" value="Homing endonucleases"/>
    <property type="match status" value="1"/>
</dbReference>
<dbReference type="EMBL" id="VSIX01000138">
    <property type="protein sequence ID" value="TYB30421.1"/>
    <property type="molecule type" value="Genomic_DNA"/>
</dbReference>
<protein>
    <submittedName>
        <fullName evidence="5">DNA-binding protein WhiA</fullName>
    </submittedName>
</protein>
<dbReference type="Proteomes" id="UP000324143">
    <property type="component" value="Unassembled WGS sequence"/>
</dbReference>
<name>A0A5D0MG18_9BACT</name>
<evidence type="ECO:0000256" key="1">
    <source>
        <dbReference type="ARBA" id="ARBA00022618"/>
    </source>
</evidence>